<accession>A0A8S5S0J1</accession>
<sequence length="112" mass="12858">MEILRYSEKMREDCKMIFLTHSENVGDMVNPKYVIKTVGKLLSEKVTLEGLFTYIFFTKVSEGENGRMQYKLITNNDGSCVAKTSLGMFEELEIDNDLAEIIKVIDLYNEGE</sequence>
<organism evidence="1">
    <name type="scientific">Podoviridae sp. ct8Lf7</name>
    <dbReference type="NCBI Taxonomy" id="2827723"/>
    <lineage>
        <taxon>Viruses</taxon>
        <taxon>Duplodnaviria</taxon>
        <taxon>Heunggongvirae</taxon>
        <taxon>Uroviricota</taxon>
        <taxon>Caudoviricetes</taxon>
    </lineage>
</organism>
<protein>
    <submittedName>
        <fullName evidence="1">RecA like NTPase recombinase</fullName>
    </submittedName>
</protein>
<evidence type="ECO:0000313" key="1">
    <source>
        <dbReference type="EMBL" id="DAF44279.1"/>
    </source>
</evidence>
<proteinExistence type="predicted"/>
<name>A0A8S5S0J1_9CAUD</name>
<dbReference type="EMBL" id="BK032511">
    <property type="protein sequence ID" value="DAF44279.1"/>
    <property type="molecule type" value="Genomic_DNA"/>
</dbReference>
<reference evidence="1" key="1">
    <citation type="journal article" date="2021" name="Proc. Natl. Acad. Sci. U.S.A.">
        <title>A Catalog of Tens of Thousands of Viruses from Human Metagenomes Reveals Hidden Associations with Chronic Diseases.</title>
        <authorList>
            <person name="Tisza M.J."/>
            <person name="Buck C.B."/>
        </authorList>
    </citation>
    <scope>NUCLEOTIDE SEQUENCE</scope>
    <source>
        <strain evidence="1">Ct8Lf7</strain>
    </source>
</reference>